<dbReference type="GO" id="GO:0006310">
    <property type="term" value="P:DNA recombination"/>
    <property type="evidence" value="ECO:0007669"/>
    <property type="project" value="UniProtKB-KW"/>
</dbReference>
<evidence type="ECO:0000256" key="2">
    <source>
        <dbReference type="ARBA" id="ARBA00022908"/>
    </source>
</evidence>
<evidence type="ECO:0000313" key="7">
    <source>
        <dbReference type="Proteomes" id="UP000321126"/>
    </source>
</evidence>
<dbReference type="GO" id="GO:0003677">
    <property type="term" value="F:DNA binding"/>
    <property type="evidence" value="ECO:0007669"/>
    <property type="project" value="UniProtKB-KW"/>
</dbReference>
<dbReference type="Pfam" id="PF22022">
    <property type="entry name" value="Phage_int_M"/>
    <property type="match status" value="1"/>
</dbReference>
<dbReference type="AlphaFoldDB" id="A0A5C7BDG3"/>
<dbReference type="Gene3D" id="3.30.160.390">
    <property type="entry name" value="Integrase, DNA-binding domain"/>
    <property type="match status" value="1"/>
</dbReference>
<comment type="caution">
    <text evidence="6">The sequence shown here is derived from an EMBL/GenBank/DDBJ whole genome shotgun (WGS) entry which is preliminary data.</text>
</comment>
<dbReference type="RefSeq" id="WP_147882428.1">
    <property type="nucleotide sequence ID" value="NZ_VOUQ01000072.1"/>
</dbReference>
<dbReference type="InterPro" id="IPR010998">
    <property type="entry name" value="Integrase_recombinase_N"/>
</dbReference>
<dbReference type="InterPro" id="IPR038488">
    <property type="entry name" value="Integrase_DNA-bd_sf"/>
</dbReference>
<dbReference type="PANTHER" id="PTHR30629:SF2">
    <property type="entry name" value="PROPHAGE INTEGRASE INTS-RELATED"/>
    <property type="match status" value="1"/>
</dbReference>
<keyword evidence="2" id="KW-0229">DNA integration</keyword>
<dbReference type="PANTHER" id="PTHR30629">
    <property type="entry name" value="PROPHAGE INTEGRASE"/>
    <property type="match status" value="1"/>
</dbReference>
<evidence type="ECO:0000256" key="3">
    <source>
        <dbReference type="ARBA" id="ARBA00023125"/>
    </source>
</evidence>
<dbReference type="PROSITE" id="PS51898">
    <property type="entry name" value="TYR_RECOMBINASE"/>
    <property type="match status" value="1"/>
</dbReference>
<comment type="similarity">
    <text evidence="1">Belongs to the 'phage' integrase family.</text>
</comment>
<gene>
    <name evidence="6" type="ORF">FOT62_27500</name>
</gene>
<dbReference type="InterPro" id="IPR011010">
    <property type="entry name" value="DNA_brk_join_enz"/>
</dbReference>
<evidence type="ECO:0000256" key="1">
    <source>
        <dbReference type="ARBA" id="ARBA00008857"/>
    </source>
</evidence>
<dbReference type="GO" id="GO:0015074">
    <property type="term" value="P:DNA integration"/>
    <property type="evidence" value="ECO:0007669"/>
    <property type="project" value="UniProtKB-KW"/>
</dbReference>
<organism evidence="6 7">
    <name type="scientific">Serratia marcescens</name>
    <dbReference type="NCBI Taxonomy" id="615"/>
    <lineage>
        <taxon>Bacteria</taxon>
        <taxon>Pseudomonadati</taxon>
        <taxon>Pseudomonadota</taxon>
        <taxon>Gammaproteobacteria</taxon>
        <taxon>Enterobacterales</taxon>
        <taxon>Yersiniaceae</taxon>
        <taxon>Serratia</taxon>
    </lineage>
</organism>
<proteinExistence type="inferred from homology"/>
<keyword evidence="4" id="KW-0233">DNA recombination</keyword>
<dbReference type="InterPro" id="IPR025166">
    <property type="entry name" value="Integrase_DNA_bind_dom"/>
</dbReference>
<dbReference type="Gene3D" id="1.10.443.10">
    <property type="entry name" value="Intergrase catalytic core"/>
    <property type="match status" value="1"/>
</dbReference>
<accession>A0A5C7BDG3</accession>
<reference evidence="6 7" key="1">
    <citation type="submission" date="2019-07" db="EMBL/GenBank/DDBJ databases">
        <title>Serratia strains were isolated from fresh produce.</title>
        <authorList>
            <person name="Cho G.-S."/>
            <person name="Stein M."/>
            <person name="Lee W."/>
            <person name="Suh S.H."/>
            <person name="Franz C.M.A.P."/>
        </authorList>
    </citation>
    <scope>NUCLEOTIDE SEQUENCE [LARGE SCALE GENOMIC DNA]</scope>
    <source>
        <strain evidence="6 7">S16</strain>
    </source>
</reference>
<dbReference type="Proteomes" id="UP000321126">
    <property type="component" value="Unassembled WGS sequence"/>
</dbReference>
<dbReference type="InterPro" id="IPR050808">
    <property type="entry name" value="Phage_Integrase"/>
</dbReference>
<dbReference type="EMBL" id="VOUQ01000072">
    <property type="protein sequence ID" value="TXE21670.1"/>
    <property type="molecule type" value="Genomic_DNA"/>
</dbReference>
<dbReference type="Pfam" id="PF13356">
    <property type="entry name" value="Arm-DNA-bind_3"/>
    <property type="match status" value="1"/>
</dbReference>
<protein>
    <submittedName>
        <fullName evidence="6">Tyrosine-type recombinase/integrase</fullName>
    </submittedName>
</protein>
<dbReference type="InterPro" id="IPR002104">
    <property type="entry name" value="Integrase_catalytic"/>
</dbReference>
<keyword evidence="3" id="KW-0238">DNA-binding</keyword>
<dbReference type="Pfam" id="PF00589">
    <property type="entry name" value="Phage_integrase"/>
    <property type="match status" value="1"/>
</dbReference>
<evidence type="ECO:0000256" key="4">
    <source>
        <dbReference type="ARBA" id="ARBA00023172"/>
    </source>
</evidence>
<evidence type="ECO:0000313" key="6">
    <source>
        <dbReference type="EMBL" id="TXE21670.1"/>
    </source>
</evidence>
<dbReference type="CDD" id="cd00801">
    <property type="entry name" value="INT_P4_C"/>
    <property type="match status" value="1"/>
</dbReference>
<sequence length="397" mass="45629">MPLNARQVETCKPKEKEYKLSDERGLYLLVKPNGSRYWRMKYYFGGKEKKLSIGVYPDISLADARSRRDDARKLITDGQDPGEKKKRDKLTRKISVENTFKALALEWYQHKSTTWAKNTADWALDALEKDIFPAVGNRPVTDIVPLEMLTVFRCIEKRGALVKLGKIRRYCSQIFRYAIATGRATLNPIADLACTLATPETSHFPHLSHDELPAFIHKLRNYQGPVTGAATQLMLLTGLRTIELRAAEWCELDFDNALWTIPKSRMKKRRMHLVPLSQQAITILRELQPLTGQFRLLFPGRNDVNKPISEATINKVLKILGYQGKATGHGFRHTMSTILHEQGFNSAWIEMQLAHLDKNSIRGTYNHAQYLESRREMMQWYADHIDNLFSGIENKVT</sequence>
<evidence type="ECO:0000259" key="5">
    <source>
        <dbReference type="PROSITE" id="PS51898"/>
    </source>
</evidence>
<feature type="domain" description="Tyr recombinase" evidence="5">
    <location>
        <begin position="202"/>
        <end position="378"/>
    </location>
</feature>
<dbReference type="InterPro" id="IPR053876">
    <property type="entry name" value="Phage_int_M"/>
</dbReference>
<dbReference type="SUPFAM" id="SSF56349">
    <property type="entry name" value="DNA breaking-rejoining enzymes"/>
    <property type="match status" value="1"/>
</dbReference>
<name>A0A5C7BDG3_SERMA</name>
<dbReference type="InterPro" id="IPR013762">
    <property type="entry name" value="Integrase-like_cat_sf"/>
</dbReference>
<dbReference type="Gene3D" id="1.10.150.130">
    <property type="match status" value="1"/>
</dbReference>